<accession>A0A0K1DBX3</accession>
<evidence type="ECO:0000313" key="1">
    <source>
        <dbReference type="EMBL" id="AKT26047.1"/>
    </source>
</evidence>
<dbReference type="GeneID" id="25396012"/>
<protein>
    <submittedName>
        <fullName evidence="1">Uncharacterized protein</fullName>
    </submittedName>
</protein>
<evidence type="ECO:0000313" key="2">
    <source>
        <dbReference type="Proteomes" id="UP000102399"/>
    </source>
</evidence>
<organismHost>
    <name type="scientific">Equus caballus</name>
    <name type="common">Horse</name>
    <dbReference type="NCBI Taxonomy" id="9796"/>
</organismHost>
<keyword evidence="2" id="KW-1185">Reference proteome</keyword>
<dbReference type="EMBL" id="KT160425">
    <property type="protein sequence ID" value="AKT26047.1"/>
    <property type="molecule type" value="Genomic_DNA"/>
</dbReference>
<proteinExistence type="predicted"/>
<reference evidence="1 2" key="1">
    <citation type="journal article" date="2015" name="Vet. Microbiol.">
        <title>Characterisation of the Equine adenovirus 2 genome.</title>
        <authorList>
            <person name="Giles C."/>
            <person name="Vanniasinkam T."/>
            <person name="Barton M."/>
            <person name="Mahony T.J."/>
        </authorList>
    </citation>
    <scope>NUCLEOTIDE SEQUENCE [LARGE SCALE GENOMIC DNA]</scope>
    <source>
        <strain evidence="1">EAdV2.385/75.9</strain>
    </source>
</reference>
<dbReference type="KEGG" id="vg:25396012"/>
<organism evidence="1 2">
    <name type="scientific">Equine adenovirus B serotype 2</name>
    <name type="common">EAdV-2</name>
    <name type="synonym">Equine adenovirus 2</name>
    <dbReference type="NCBI Taxonomy" id="67603"/>
    <lineage>
        <taxon>Viruses</taxon>
        <taxon>Varidnaviria</taxon>
        <taxon>Bamfordvirae</taxon>
        <taxon>Preplasmiviricota</taxon>
        <taxon>Polisuviricotina</taxon>
        <taxon>Pharingeaviricetes</taxon>
        <taxon>Rowavirales</taxon>
        <taxon>Adenoviridae</taxon>
        <taxon>Mastadenovirus</taxon>
        <taxon>Mastadenovirus equidae</taxon>
        <taxon>Equine mastadenovirus B</taxon>
    </lineage>
</organism>
<dbReference type="RefSeq" id="YP_009162371.1">
    <property type="nucleotide sequence ID" value="NC_027705.1"/>
</dbReference>
<name>A0A0K1DBX3_ADEE2</name>
<sequence>MVVIDLPGMKVSSTDHRFPPFLHNNSVHLRSCEDVTFYPGVRVPFKLSGKIVVSKGKFAVISDSDFMPKCMKGVGFVVSLYNEHADVTMDFRLAHDVPSPIMVPAGTPLARLRVYNCTFPGCTHDNEDCM</sequence>
<dbReference type="Proteomes" id="UP000102399">
    <property type="component" value="Segment"/>
</dbReference>